<name>A0A430HCI8_9BURK</name>
<accession>A0A430HCI8</accession>
<comment type="caution">
    <text evidence="4">The sequence shown here is derived from an EMBL/GenBank/DDBJ whole genome shotgun (WGS) entry which is preliminary data.</text>
</comment>
<dbReference type="PANTHER" id="PTHR35272:SF3">
    <property type="entry name" value="THIOL:DISULFIDE INTERCHANGE PROTEIN DSBC"/>
    <property type="match status" value="1"/>
</dbReference>
<organism evidence="4 5">
    <name type="scientific">Massilia atriviolacea</name>
    <dbReference type="NCBI Taxonomy" id="2495579"/>
    <lineage>
        <taxon>Bacteria</taxon>
        <taxon>Pseudomonadati</taxon>
        <taxon>Pseudomonadota</taxon>
        <taxon>Betaproteobacteria</taxon>
        <taxon>Burkholderiales</taxon>
        <taxon>Oxalobacteraceae</taxon>
        <taxon>Telluria group</taxon>
        <taxon>Massilia</taxon>
    </lineage>
</organism>
<keyword evidence="1" id="KW-0732">Signal</keyword>
<protein>
    <recommendedName>
        <fullName evidence="1">Thiol:disulfide interchange protein</fullName>
    </recommendedName>
</protein>
<feature type="transmembrane region" description="Helical" evidence="2">
    <location>
        <begin position="100"/>
        <end position="121"/>
    </location>
</feature>
<dbReference type="InterPro" id="IPR051470">
    <property type="entry name" value="Thiol:disulfide_interchange"/>
</dbReference>
<dbReference type="Proteomes" id="UP000278085">
    <property type="component" value="Unassembled WGS sequence"/>
</dbReference>
<keyword evidence="2" id="KW-0812">Transmembrane</keyword>
<dbReference type="InterPro" id="IPR033954">
    <property type="entry name" value="DiS-bond_Isoase_DsbC/G"/>
</dbReference>
<evidence type="ECO:0000259" key="3">
    <source>
        <dbReference type="Pfam" id="PF13098"/>
    </source>
</evidence>
<comment type="similarity">
    <text evidence="1">Belongs to the thioredoxin family. DsbC subfamily.</text>
</comment>
<sequence length="316" mass="33864">MYWSTFMRTKDDICLFGHSMLLDFAATGASGSITALRLDDGVRFALEGAVIRAHFFTEPSPAMIERFPSEELAENAFQYLQKFMRRYVFIRRVKNAMKKILGWVIAPLVALLLALSLNIALTRQSDAKAASAQIQTSHSGQALPVSSGLAAAPQRVIPQSSELARAMADGAMAEKFSIRLSKGKEGVFYIFSDPGCSYCRALEPELAKLAKRFTIHLFPVSVIGGRQSAERVSPIMCAGTELRAAAWRELAADRAPVARGCAAGDEAIAANNEIFRAAGLSGTPAIIASNGFTYPESSPNTAAAIAAWAKGAPASQ</sequence>
<dbReference type="AlphaFoldDB" id="A0A430HCI8"/>
<evidence type="ECO:0000313" key="4">
    <source>
        <dbReference type="EMBL" id="RSZ55256.1"/>
    </source>
</evidence>
<evidence type="ECO:0000256" key="2">
    <source>
        <dbReference type="SAM" id="Phobius"/>
    </source>
</evidence>
<dbReference type="GO" id="GO:0042597">
    <property type="term" value="C:periplasmic space"/>
    <property type="evidence" value="ECO:0007669"/>
    <property type="project" value="UniProtKB-SubCell"/>
</dbReference>
<dbReference type="Gene3D" id="3.40.30.10">
    <property type="entry name" value="Glutaredoxin"/>
    <property type="match status" value="1"/>
</dbReference>
<proteinExistence type="inferred from homology"/>
<evidence type="ECO:0000256" key="1">
    <source>
        <dbReference type="RuleBase" id="RU364038"/>
    </source>
</evidence>
<gene>
    <name evidence="4" type="ORF">EJB06_30495</name>
</gene>
<comment type="function">
    <text evidence="1">Required for disulfide bond formation in some periplasmic proteins. Acts by transferring its disulfide bond to other proteins and is reduced in the process.</text>
</comment>
<dbReference type="EMBL" id="RXLQ01000030">
    <property type="protein sequence ID" value="RSZ55256.1"/>
    <property type="molecule type" value="Genomic_DNA"/>
</dbReference>
<keyword evidence="2" id="KW-1133">Transmembrane helix</keyword>
<dbReference type="OrthoDB" id="12976at2"/>
<dbReference type="SUPFAM" id="SSF52833">
    <property type="entry name" value="Thioredoxin-like"/>
    <property type="match status" value="1"/>
</dbReference>
<evidence type="ECO:0000313" key="5">
    <source>
        <dbReference type="Proteomes" id="UP000278085"/>
    </source>
</evidence>
<keyword evidence="5" id="KW-1185">Reference proteome</keyword>
<dbReference type="InterPro" id="IPR012336">
    <property type="entry name" value="Thioredoxin-like_fold"/>
</dbReference>
<dbReference type="CDD" id="cd03020">
    <property type="entry name" value="DsbA_DsbC_DsbG"/>
    <property type="match status" value="1"/>
</dbReference>
<keyword evidence="2" id="KW-0472">Membrane</keyword>
<keyword evidence="1" id="KW-0676">Redox-active center</keyword>
<comment type="subcellular location">
    <subcellularLocation>
        <location evidence="1">Periplasm</location>
    </subcellularLocation>
</comment>
<reference evidence="4 5" key="1">
    <citation type="submission" date="2018-12" db="EMBL/GenBank/DDBJ databases">
        <authorList>
            <person name="Yang E."/>
        </authorList>
    </citation>
    <scope>NUCLEOTIDE SEQUENCE [LARGE SCALE GENOMIC DNA]</scope>
    <source>
        <strain evidence="4 5">SOD</strain>
    </source>
</reference>
<dbReference type="InterPro" id="IPR036249">
    <property type="entry name" value="Thioredoxin-like_sf"/>
</dbReference>
<dbReference type="PANTHER" id="PTHR35272">
    <property type="entry name" value="THIOL:DISULFIDE INTERCHANGE PROTEIN DSBC-RELATED"/>
    <property type="match status" value="1"/>
</dbReference>
<dbReference type="Pfam" id="PF13098">
    <property type="entry name" value="Thioredoxin_2"/>
    <property type="match status" value="1"/>
</dbReference>
<keyword evidence="1" id="KW-0574">Periplasm</keyword>
<feature type="domain" description="Thioredoxin-like fold" evidence="3">
    <location>
        <begin position="182"/>
        <end position="291"/>
    </location>
</feature>